<dbReference type="Proteomes" id="UP000076404">
    <property type="component" value="Chromosome"/>
</dbReference>
<reference evidence="1 2" key="2">
    <citation type="journal article" date="2016" name="Environ. Microbiol. Rep.">
        <title>Metagenomic evidence for the presence of phototrophic Gemmatimonadetes bacteria in diverse environments.</title>
        <authorList>
            <person name="Zeng Y."/>
            <person name="Baumbach J."/>
            <person name="Barbosa E.G."/>
            <person name="Azevedo V."/>
            <person name="Zhang C."/>
            <person name="Koblizek M."/>
        </authorList>
    </citation>
    <scope>NUCLEOTIDE SEQUENCE [LARGE SCALE GENOMIC DNA]</scope>
    <source>
        <strain evidence="1 2">AP64</strain>
    </source>
</reference>
<keyword evidence="2" id="KW-1185">Reference proteome</keyword>
<gene>
    <name evidence="1" type="ORF">GEMMAAP_15765</name>
</gene>
<evidence type="ECO:0000313" key="2">
    <source>
        <dbReference type="Proteomes" id="UP000076404"/>
    </source>
</evidence>
<proteinExistence type="predicted"/>
<protein>
    <submittedName>
        <fullName evidence="1">Uncharacterized protein</fullName>
    </submittedName>
</protein>
<accession>A0A143BN49</accession>
<evidence type="ECO:0000313" key="1">
    <source>
        <dbReference type="EMBL" id="AMW05854.1"/>
    </source>
</evidence>
<dbReference type="EMBL" id="CP011454">
    <property type="protein sequence ID" value="AMW05854.1"/>
    <property type="molecule type" value="Genomic_DNA"/>
</dbReference>
<name>A0A143BN49_9BACT</name>
<dbReference type="KEGG" id="gph:GEMMAAP_15765"/>
<organism evidence="1 2">
    <name type="scientific">Gemmatimonas phototrophica</name>
    <dbReference type="NCBI Taxonomy" id="1379270"/>
    <lineage>
        <taxon>Bacteria</taxon>
        <taxon>Pseudomonadati</taxon>
        <taxon>Gemmatimonadota</taxon>
        <taxon>Gemmatimonadia</taxon>
        <taxon>Gemmatimonadales</taxon>
        <taxon>Gemmatimonadaceae</taxon>
        <taxon>Gemmatimonas</taxon>
    </lineage>
</organism>
<dbReference type="RefSeq" id="WP_026848427.1">
    <property type="nucleotide sequence ID" value="NZ_CP011454.1"/>
</dbReference>
<dbReference type="OrthoDB" id="9795390at2"/>
<dbReference type="AlphaFoldDB" id="A0A143BN49"/>
<reference evidence="1 2" key="1">
    <citation type="journal article" date="2014" name="Proc. Natl. Acad. Sci. U.S.A.">
        <title>Functional type 2 photosynthetic reaction centers found in the rare bacterial phylum Gemmatimonadetes.</title>
        <authorList>
            <person name="Zeng Y."/>
            <person name="Feng F."/>
            <person name="Medova H."/>
            <person name="Dean J."/>
            <person name="Koblizek M."/>
        </authorList>
    </citation>
    <scope>NUCLEOTIDE SEQUENCE [LARGE SCALE GENOMIC DNA]</scope>
    <source>
        <strain evidence="1 2">AP64</strain>
    </source>
</reference>
<sequence length="104" mass="12065">MARCPYTWVRSFFGTAPAANPGEPAQHLRVRVVRDGEQRVLVTLPAKSARWLMEVIPEDVQNKIRAEEIPLDEMMADLHSQTVHYPRQIFTLSESHRQIDVWLE</sequence>